<dbReference type="EMBL" id="QICA01000025">
    <property type="protein sequence ID" value="RNL36049.1"/>
    <property type="molecule type" value="Genomic_DNA"/>
</dbReference>
<dbReference type="Pfam" id="PF10665">
    <property type="entry name" value="Minor_capsid_1"/>
    <property type="match status" value="1"/>
</dbReference>
<proteinExistence type="predicted"/>
<comment type="caution">
    <text evidence="1">The sequence shown here is derived from an EMBL/GenBank/DDBJ whole genome shotgun (WGS) entry which is preliminary data.</text>
</comment>
<dbReference type="AlphaFoldDB" id="A0A3N0AN41"/>
<accession>A0A3N0AN41</accession>
<reference evidence="1 2" key="1">
    <citation type="journal article" date="2019" name="Microbiol. Resour. Announc.">
        <title>Draft Genome Sequences of Type Strains of Gordonibacter faecihominis, Paraeggerthella hongkongensis, Parvibacter caecicola,Slackia equolifaciens, Slackia faecicanis, and Slackia isoflavoniconvertens.</title>
        <authorList>
            <person name="Danylec N."/>
            <person name="Stoll D.A."/>
            <person name="Dotsch A."/>
            <person name="Huch M."/>
        </authorList>
    </citation>
    <scope>NUCLEOTIDE SEQUENCE [LARGE SCALE GENOMIC DNA]</scope>
    <source>
        <strain evidence="1 2">DSM 18785</strain>
    </source>
</reference>
<gene>
    <name evidence="1" type="ORF">DMP10_11310</name>
</gene>
<keyword evidence="2" id="KW-1185">Reference proteome</keyword>
<dbReference type="InterPro" id="IPR019612">
    <property type="entry name" value="Minor_capsid_put"/>
</dbReference>
<dbReference type="RefSeq" id="WP_117284125.1">
    <property type="nucleotide sequence ID" value="NZ_JAMTCE010000022.1"/>
</dbReference>
<name>A0A3N0AN41_9ACTN</name>
<organism evidence="1 2">
    <name type="scientific">Adlercreutzia equolifaciens subsp. celatus DSM 18785</name>
    <dbReference type="NCBI Taxonomy" id="1121021"/>
    <lineage>
        <taxon>Bacteria</taxon>
        <taxon>Bacillati</taxon>
        <taxon>Actinomycetota</taxon>
        <taxon>Coriobacteriia</taxon>
        <taxon>Eggerthellales</taxon>
        <taxon>Eggerthellaceae</taxon>
        <taxon>Adlercreutzia</taxon>
    </lineage>
</organism>
<evidence type="ECO:0000313" key="1">
    <source>
        <dbReference type="EMBL" id="RNL36049.1"/>
    </source>
</evidence>
<evidence type="ECO:0000313" key="2">
    <source>
        <dbReference type="Proteomes" id="UP000278327"/>
    </source>
</evidence>
<protein>
    <submittedName>
        <fullName evidence="1">Minor capsid protein</fullName>
    </submittedName>
</protein>
<sequence>MPLPRRLMRQTAVVRVPKEGSPYGGEFEEPVTIERVRFEASASIRRTDYQLQAPVKGTLFIDPKASRGGFAIPAGSLVSVDGEVSEATVHDCETIRDGSGRVHHWEVVLK</sequence>
<dbReference type="Proteomes" id="UP000278327">
    <property type="component" value="Unassembled WGS sequence"/>
</dbReference>